<organism evidence="2 3">
    <name type="scientific">Sorangium cellulosum</name>
    <name type="common">Polyangium cellulosum</name>
    <dbReference type="NCBI Taxonomy" id="56"/>
    <lineage>
        <taxon>Bacteria</taxon>
        <taxon>Pseudomonadati</taxon>
        <taxon>Myxococcota</taxon>
        <taxon>Polyangia</taxon>
        <taxon>Polyangiales</taxon>
        <taxon>Polyangiaceae</taxon>
        <taxon>Sorangium</taxon>
    </lineage>
</organism>
<accession>A0A4P2QHH3</accession>
<dbReference type="EMBL" id="CP012672">
    <property type="protein sequence ID" value="AUX28998.1"/>
    <property type="molecule type" value="Genomic_DNA"/>
</dbReference>
<name>A0A4P2QHH3_SORCE</name>
<evidence type="ECO:0008006" key="4">
    <source>
        <dbReference type="Google" id="ProtNLM"/>
    </source>
</evidence>
<evidence type="ECO:0000313" key="2">
    <source>
        <dbReference type="EMBL" id="AUX28998.1"/>
    </source>
</evidence>
<feature type="region of interest" description="Disordered" evidence="1">
    <location>
        <begin position="485"/>
        <end position="504"/>
    </location>
</feature>
<evidence type="ECO:0000313" key="3">
    <source>
        <dbReference type="Proteomes" id="UP000295497"/>
    </source>
</evidence>
<reference evidence="2 3" key="1">
    <citation type="submission" date="2015-09" db="EMBL/GenBank/DDBJ databases">
        <title>Sorangium comparison.</title>
        <authorList>
            <person name="Zaburannyi N."/>
            <person name="Bunk B."/>
            <person name="Overmann J."/>
            <person name="Mueller R."/>
        </authorList>
    </citation>
    <scope>NUCLEOTIDE SEQUENCE [LARGE SCALE GENOMIC DNA]</scope>
    <source>
        <strain evidence="2 3">So ce836</strain>
    </source>
</reference>
<protein>
    <recommendedName>
        <fullName evidence="4">Peptidase M23 domain-containing protein</fullName>
    </recommendedName>
</protein>
<dbReference type="PROSITE" id="PS51257">
    <property type="entry name" value="PROKAR_LIPOPROTEIN"/>
    <property type="match status" value="1"/>
</dbReference>
<dbReference type="AlphaFoldDB" id="A0A4P2QHH3"/>
<proteinExistence type="predicted"/>
<sequence length="912" mass="96542">MSRSRGTGRRALSRLCGAAAVLLGGGGLLVVGCGQEPPAGDVAPPPLGPQDDTDACECASGFYYNNQPIPVAQTRCDAFVCGRDLISYQCLDGDTAADTWRSYPENRCGDLACPAEGTFCGEDVVNGEPAALYQCPGAGQIPLEWRICPGGCEDGACTGKASGECPCEIPPIPGGERIPVRCGLTLCMPTGVGGAGVKQVCTAEGWRNLGLACNQPQGDCTACRGVQDSSGREVTTTACGAEVCGLGVGNQSRWMCGEEGWLDLNLPCDPGASNGEAGAALGRCPVEFRDNDGQWKPVEPGQTFCGDQVFGGRANKDLAINLGELDLRIHGRADRLYACPGPGARPVPYRDCGGRHGSGACMRVREIPPVRWHEVTGAQPGASEPKIRDWDRCDESCPPVGAIHYFPISVGNELKDCRHLFCGQHQITGRVGTLYHCAYDLASSNYTCPPVSDAAVVGRPVPYEECSSGCGLMDLATKSDTCDARSEQQPFGMPDPTPAPSITSTCDPIDDYQGRPVPVRSLRLGAQVCGPGGQVLACEERQLSRPDGWRATGIPCGTSCGVCGPDPYGDQTPVCAYFADAEGLTCDHASSTWGWSPCSNDEAVLLNTPAYCGHSLPGVAQGDPNMLYVCKAYCPRKQGEKTVWAPCEGTEGDGRGNRPRTRLYIPDHTVYCALGCQGNGAKNDECKRPGGGKRAAPIADSYVIRRFGVVAPDYGGRHLGEDLVRSAGTTAGAEVHPVADGRLLWKGINGSQYLGVALVEHPPKDGTGERYCSFYGHLDVDGLAPGLTPGQEVTTDDVLGKVVRWNDIPRLHNLYFDSKWEECPTSSAKFYCDTGGSAENSHLHYTVLSDAQCRSFAGSWSAPYGYDECMTPDEDAVALTAMKAEDACTTPMAGATTEGYVSPTWFIEAPPR</sequence>
<gene>
    <name evidence="2" type="ORF">SOCE836_010830</name>
</gene>
<evidence type="ECO:0000256" key="1">
    <source>
        <dbReference type="SAM" id="MobiDB-lite"/>
    </source>
</evidence>
<dbReference type="Proteomes" id="UP000295497">
    <property type="component" value="Chromosome"/>
</dbReference>
<dbReference type="CDD" id="cd12797">
    <property type="entry name" value="M23_peptidase"/>
    <property type="match status" value="1"/>
</dbReference>
<dbReference type="RefSeq" id="WP_129573241.1">
    <property type="nucleotide sequence ID" value="NZ_CP012672.1"/>
</dbReference>
<dbReference type="Gene3D" id="2.70.70.10">
    <property type="entry name" value="Glucose Permease (Domain IIA)"/>
    <property type="match status" value="1"/>
</dbReference>
<dbReference type="InterPro" id="IPR011055">
    <property type="entry name" value="Dup_hybrid_motif"/>
</dbReference>